<protein>
    <submittedName>
        <fullName evidence="1">Uncharacterized protein</fullName>
    </submittedName>
</protein>
<reference evidence="1" key="1">
    <citation type="submission" date="2021-01" db="EMBL/GenBank/DDBJ databases">
        <authorList>
            <consortium name="Genoscope - CEA"/>
            <person name="William W."/>
        </authorList>
    </citation>
    <scope>NUCLEOTIDE SEQUENCE</scope>
</reference>
<evidence type="ECO:0000313" key="1">
    <source>
        <dbReference type="EMBL" id="CAD8186419.1"/>
    </source>
</evidence>
<sequence>MKQMRENFHIKIRAEQRQKEFAKRRIIKLQATPQYFRQAVLDNPISELLKEIDQPDYLQFISFLSSVEDYQCNKYMADQGVLKVVIENTINLMKNYKQSSTQEASLNYLLSIIGNLIDFIQFPNDKIRYIIQRAIEISNYSLTEFKLTLIWLIDEYLKKEQLQEEFLFCVTNFLFNNMGRRDITSAIFDTILNLQCSQPVYLSKENLDELIKHIGDEDNQTVQKSLFILVNYLEIMKKIELNEEVIILLNELFKNKDYLALLRLCNILYPRIQLEPKLILQRMEMCAFGLKLQEYFTLINKLIIDKILSPSQYLKSLQNIEMENQCENNKSMILQQISQYQD</sequence>
<accession>A0A8S1WE44</accession>
<name>A0A8S1WE44_9CILI</name>
<dbReference type="AlphaFoldDB" id="A0A8S1WE44"/>
<dbReference type="OrthoDB" id="290753at2759"/>
<comment type="caution">
    <text evidence="1">The sequence shown here is derived from an EMBL/GenBank/DDBJ whole genome shotgun (WGS) entry which is preliminary data.</text>
</comment>
<keyword evidence="2" id="KW-1185">Reference proteome</keyword>
<organism evidence="1 2">
    <name type="scientific">Paramecium pentaurelia</name>
    <dbReference type="NCBI Taxonomy" id="43138"/>
    <lineage>
        <taxon>Eukaryota</taxon>
        <taxon>Sar</taxon>
        <taxon>Alveolata</taxon>
        <taxon>Ciliophora</taxon>
        <taxon>Intramacronucleata</taxon>
        <taxon>Oligohymenophorea</taxon>
        <taxon>Peniculida</taxon>
        <taxon>Parameciidae</taxon>
        <taxon>Paramecium</taxon>
    </lineage>
</organism>
<gene>
    <name evidence="1" type="ORF">PPENT_87.1.T0870065</name>
</gene>
<dbReference type="Proteomes" id="UP000689195">
    <property type="component" value="Unassembled WGS sequence"/>
</dbReference>
<dbReference type="EMBL" id="CAJJDO010000087">
    <property type="protein sequence ID" value="CAD8186419.1"/>
    <property type="molecule type" value="Genomic_DNA"/>
</dbReference>
<proteinExistence type="predicted"/>
<evidence type="ECO:0000313" key="2">
    <source>
        <dbReference type="Proteomes" id="UP000689195"/>
    </source>
</evidence>